<evidence type="ECO:0000313" key="7">
    <source>
        <dbReference type="Proteomes" id="UP000695022"/>
    </source>
</evidence>
<feature type="transmembrane region" description="Helical" evidence="6">
    <location>
        <begin position="56"/>
        <end position="76"/>
    </location>
</feature>
<protein>
    <recommendedName>
        <fullName evidence="6">Tetraspanin</fullName>
    </recommendedName>
</protein>
<dbReference type="Proteomes" id="UP000695022">
    <property type="component" value="Unplaced"/>
</dbReference>
<evidence type="ECO:0000256" key="5">
    <source>
        <dbReference type="ARBA" id="ARBA00023136"/>
    </source>
</evidence>
<keyword evidence="4 6" id="KW-1133">Transmembrane helix</keyword>
<dbReference type="PANTHER" id="PTHR19282">
    <property type="entry name" value="TETRASPANIN"/>
    <property type="match status" value="1"/>
</dbReference>
<evidence type="ECO:0000256" key="1">
    <source>
        <dbReference type="ARBA" id="ARBA00004141"/>
    </source>
</evidence>
<dbReference type="SUPFAM" id="SSF48652">
    <property type="entry name" value="Tetraspanin"/>
    <property type="match status" value="1"/>
</dbReference>
<feature type="transmembrane region" description="Helical" evidence="6">
    <location>
        <begin position="88"/>
        <end position="109"/>
    </location>
</feature>
<reference evidence="8" key="1">
    <citation type="submission" date="2025-08" db="UniProtKB">
        <authorList>
            <consortium name="RefSeq"/>
        </authorList>
    </citation>
    <scope>IDENTIFICATION</scope>
</reference>
<keyword evidence="3 6" id="KW-0812">Transmembrane</keyword>
<evidence type="ECO:0000313" key="8">
    <source>
        <dbReference type="RefSeq" id="XP_014673468.1"/>
    </source>
</evidence>
<name>A0ABM1EMP7_PRICU</name>
<dbReference type="InterPro" id="IPR000301">
    <property type="entry name" value="Tetraspanin_animals"/>
</dbReference>
<dbReference type="Gene3D" id="1.10.1450.10">
    <property type="entry name" value="Tetraspanin"/>
    <property type="match status" value="1"/>
</dbReference>
<keyword evidence="7" id="KW-1185">Reference proteome</keyword>
<dbReference type="InterPro" id="IPR018503">
    <property type="entry name" value="Tetraspanin_CS"/>
</dbReference>
<dbReference type="PIRSF" id="PIRSF002419">
    <property type="entry name" value="Tetraspanin"/>
    <property type="match status" value="1"/>
</dbReference>
<evidence type="ECO:0000256" key="6">
    <source>
        <dbReference type="RuleBase" id="RU361218"/>
    </source>
</evidence>
<sequence length="208" mass="22406">MREIERSERTVNSAYVCGGFMAAIGLYAFVEKEQAAAAAAAGRATTTYALLDPATLMLIAGSVAFVVAFLGCTGALRENTCLLRTYTCMMIVLFIGVVATTGATFTLLLSEPGSTRLAPDALLRRAIALYQHDSSLSYLIDALQKKLQCCGVGPGGYRDWNLNPTFNCSDSNPAVERCGVPASCCRMREGHLSTPAARVRQTYQEKRK</sequence>
<evidence type="ECO:0000256" key="4">
    <source>
        <dbReference type="ARBA" id="ARBA00022989"/>
    </source>
</evidence>
<dbReference type="InterPro" id="IPR008952">
    <property type="entry name" value="Tetraspanin_EC2_sf"/>
</dbReference>
<proteinExistence type="inferred from homology"/>
<evidence type="ECO:0000256" key="2">
    <source>
        <dbReference type="ARBA" id="ARBA00006840"/>
    </source>
</evidence>
<dbReference type="PANTHER" id="PTHR19282:SF502">
    <property type="entry name" value="TETRASPANIN-14"/>
    <property type="match status" value="1"/>
</dbReference>
<evidence type="ECO:0000256" key="3">
    <source>
        <dbReference type="ARBA" id="ARBA00022692"/>
    </source>
</evidence>
<dbReference type="PROSITE" id="PS00421">
    <property type="entry name" value="TM4_1"/>
    <property type="match status" value="1"/>
</dbReference>
<comment type="subcellular location">
    <subcellularLocation>
        <location evidence="1 6">Membrane</location>
        <topology evidence="1 6">Multi-pass membrane protein</topology>
    </subcellularLocation>
</comment>
<dbReference type="GeneID" id="106813762"/>
<organism evidence="7 8">
    <name type="scientific">Priapulus caudatus</name>
    <name type="common">Priapulid worm</name>
    <dbReference type="NCBI Taxonomy" id="37621"/>
    <lineage>
        <taxon>Eukaryota</taxon>
        <taxon>Metazoa</taxon>
        <taxon>Ecdysozoa</taxon>
        <taxon>Scalidophora</taxon>
        <taxon>Priapulida</taxon>
        <taxon>Priapulimorpha</taxon>
        <taxon>Priapulimorphida</taxon>
        <taxon>Priapulidae</taxon>
        <taxon>Priapulus</taxon>
    </lineage>
</organism>
<dbReference type="InterPro" id="IPR018499">
    <property type="entry name" value="Tetraspanin/Peripherin"/>
</dbReference>
<accession>A0ABM1EMP7</accession>
<dbReference type="RefSeq" id="XP_014673468.1">
    <property type="nucleotide sequence ID" value="XM_014817982.1"/>
</dbReference>
<dbReference type="PRINTS" id="PR00259">
    <property type="entry name" value="TMFOUR"/>
</dbReference>
<comment type="similarity">
    <text evidence="2 6">Belongs to the tetraspanin (TM4SF) family.</text>
</comment>
<dbReference type="Pfam" id="PF00335">
    <property type="entry name" value="Tetraspanin"/>
    <property type="match status" value="1"/>
</dbReference>
<feature type="transmembrane region" description="Helical" evidence="6">
    <location>
        <begin position="12"/>
        <end position="30"/>
    </location>
</feature>
<comment type="caution">
    <text evidence="6">Lacks conserved residue(s) required for the propagation of feature annotation.</text>
</comment>
<gene>
    <name evidence="8" type="primary">LOC106813762</name>
</gene>
<keyword evidence="5 6" id="KW-0472">Membrane</keyword>